<evidence type="ECO:0000313" key="10">
    <source>
        <dbReference type="EMBL" id="MDT8978584.1"/>
    </source>
</evidence>
<keyword evidence="2" id="KW-1003">Cell membrane</keyword>
<reference evidence="11" key="1">
    <citation type="submission" date="2023-09" db="EMBL/GenBank/DDBJ databases">
        <title>Paenibacillus sp. chi10 Genome sequencing and assembly.</title>
        <authorList>
            <person name="Kim I."/>
        </authorList>
    </citation>
    <scope>NUCLEOTIDE SEQUENCE [LARGE SCALE GENOMIC DNA]</scope>
    <source>
        <strain evidence="11">chi10</strain>
    </source>
</reference>
<evidence type="ECO:0000256" key="5">
    <source>
        <dbReference type="ARBA" id="ARBA00023136"/>
    </source>
</evidence>
<feature type="transmembrane region" description="Helical" evidence="7">
    <location>
        <begin position="315"/>
        <end position="339"/>
    </location>
</feature>
<keyword evidence="5 7" id="KW-0472">Membrane</keyword>
<evidence type="ECO:0000313" key="11">
    <source>
        <dbReference type="Proteomes" id="UP001250538"/>
    </source>
</evidence>
<evidence type="ECO:0000259" key="9">
    <source>
        <dbReference type="Pfam" id="PF12704"/>
    </source>
</evidence>
<dbReference type="Pfam" id="PF12704">
    <property type="entry name" value="MacB_PCD"/>
    <property type="match status" value="1"/>
</dbReference>
<comment type="subcellular location">
    <subcellularLocation>
        <location evidence="1">Cell membrane</location>
        <topology evidence="1">Multi-pass membrane protein</topology>
    </subcellularLocation>
</comment>
<evidence type="ECO:0000256" key="6">
    <source>
        <dbReference type="ARBA" id="ARBA00038076"/>
    </source>
</evidence>
<feature type="transmembrane region" description="Helical" evidence="7">
    <location>
        <begin position="359"/>
        <end position="377"/>
    </location>
</feature>
<dbReference type="InterPro" id="IPR050250">
    <property type="entry name" value="Macrolide_Exporter_MacB"/>
</dbReference>
<comment type="caution">
    <text evidence="10">The sequence shown here is derived from an EMBL/GenBank/DDBJ whole genome shotgun (WGS) entry which is preliminary data.</text>
</comment>
<protein>
    <submittedName>
        <fullName evidence="10">ABC transporter permease</fullName>
    </submittedName>
</protein>
<dbReference type="GO" id="GO:0005886">
    <property type="term" value="C:plasma membrane"/>
    <property type="evidence" value="ECO:0007669"/>
    <property type="project" value="UniProtKB-SubCell"/>
</dbReference>
<name>A0AAJ2NAE5_9BACL</name>
<evidence type="ECO:0000256" key="1">
    <source>
        <dbReference type="ARBA" id="ARBA00004651"/>
    </source>
</evidence>
<evidence type="ECO:0000256" key="3">
    <source>
        <dbReference type="ARBA" id="ARBA00022692"/>
    </source>
</evidence>
<organism evidence="10 11">
    <name type="scientific">Paenibacillus suaedae</name>
    <dbReference type="NCBI Taxonomy" id="3077233"/>
    <lineage>
        <taxon>Bacteria</taxon>
        <taxon>Bacillati</taxon>
        <taxon>Bacillota</taxon>
        <taxon>Bacilli</taxon>
        <taxon>Bacillales</taxon>
        <taxon>Paenibacillaceae</taxon>
        <taxon>Paenibacillus</taxon>
    </lineage>
</organism>
<dbReference type="InterPro" id="IPR003838">
    <property type="entry name" value="ABC3_permease_C"/>
</dbReference>
<dbReference type="InterPro" id="IPR025857">
    <property type="entry name" value="MacB_PCD"/>
</dbReference>
<evidence type="ECO:0000256" key="2">
    <source>
        <dbReference type="ARBA" id="ARBA00022475"/>
    </source>
</evidence>
<comment type="similarity">
    <text evidence="6">Belongs to the ABC-4 integral membrane protein family.</text>
</comment>
<evidence type="ECO:0000256" key="4">
    <source>
        <dbReference type="ARBA" id="ARBA00022989"/>
    </source>
</evidence>
<gene>
    <name evidence="10" type="ORF">RQP50_20330</name>
</gene>
<keyword evidence="3 7" id="KW-0812">Transmembrane</keyword>
<dbReference type="Pfam" id="PF02687">
    <property type="entry name" value="FtsX"/>
    <property type="match status" value="1"/>
</dbReference>
<dbReference type="EMBL" id="JAVYAA010000005">
    <property type="protein sequence ID" value="MDT8978584.1"/>
    <property type="molecule type" value="Genomic_DNA"/>
</dbReference>
<feature type="transmembrane region" description="Helical" evidence="7">
    <location>
        <begin position="21"/>
        <end position="43"/>
    </location>
</feature>
<evidence type="ECO:0000256" key="7">
    <source>
        <dbReference type="SAM" id="Phobius"/>
    </source>
</evidence>
<keyword evidence="11" id="KW-1185">Reference proteome</keyword>
<feature type="transmembrane region" description="Helical" evidence="7">
    <location>
        <begin position="271"/>
        <end position="295"/>
    </location>
</feature>
<dbReference type="RefSeq" id="WP_315746528.1">
    <property type="nucleotide sequence ID" value="NZ_JAVYAA010000005.1"/>
</dbReference>
<feature type="domain" description="MacB-like periplasmic core" evidence="9">
    <location>
        <begin position="23"/>
        <end position="236"/>
    </location>
</feature>
<dbReference type="PANTHER" id="PTHR30572:SF4">
    <property type="entry name" value="ABC TRANSPORTER PERMEASE YTRF"/>
    <property type="match status" value="1"/>
</dbReference>
<evidence type="ECO:0000259" key="8">
    <source>
        <dbReference type="Pfam" id="PF02687"/>
    </source>
</evidence>
<feature type="domain" description="ABC3 transporter permease C-terminal" evidence="8">
    <location>
        <begin position="275"/>
        <end position="387"/>
    </location>
</feature>
<sequence length="394" mass="41865">MGVKLSQGFKMSWHSIRSNKLRTFLSMLGILIGVATVISLMAMGQGSSNAVEQSLQSLGTNQLSVNIMGRGSQTTLTLEDAIHLADDIPDIEGLAPIVSGSATVKNGTTESASVTVEGITPEYEQVKDFRNQSGRYIVPLDVTGYSRVALLGVDTAAELFKGADPIGQTILLDGARFKVVGVLESKGSSLGGSNDEKVLIPITTAQRMSQSAGVRSVNIKVSQEERMSVVVDQLNEKLTKLFRGNTNSFNIFNQQDVKETMSSITKTLSTMMAGVAGISLIIGGIGIMNIMLVSVTERTREIGIRKSLGAKKRDILLQFLIESVVLSGLGGLTGIGLAYGACFAMTHFLSVATAIQVDIVIYAFAFSAIIGIVFGIFPANKAASLKPVEALRHD</sequence>
<dbReference type="PANTHER" id="PTHR30572">
    <property type="entry name" value="MEMBRANE COMPONENT OF TRANSPORTER-RELATED"/>
    <property type="match status" value="1"/>
</dbReference>
<dbReference type="Proteomes" id="UP001250538">
    <property type="component" value="Unassembled WGS sequence"/>
</dbReference>
<dbReference type="AlphaFoldDB" id="A0AAJ2NAE5"/>
<proteinExistence type="inferred from homology"/>
<dbReference type="GO" id="GO:0022857">
    <property type="term" value="F:transmembrane transporter activity"/>
    <property type="evidence" value="ECO:0007669"/>
    <property type="project" value="TreeGrafter"/>
</dbReference>
<accession>A0AAJ2NAE5</accession>
<keyword evidence="4 7" id="KW-1133">Transmembrane helix</keyword>